<evidence type="ECO:0000256" key="1">
    <source>
        <dbReference type="SAM" id="SignalP"/>
    </source>
</evidence>
<keyword evidence="3" id="KW-1185">Reference proteome</keyword>
<evidence type="ECO:0008006" key="4">
    <source>
        <dbReference type="Google" id="ProtNLM"/>
    </source>
</evidence>
<gene>
    <name evidence="2" type="ORF">QBC46DRAFT_383666</name>
</gene>
<feature type="chain" id="PRO_5042984840" description="Secreted protein" evidence="1">
    <location>
        <begin position="30"/>
        <end position="84"/>
    </location>
</feature>
<dbReference type="EMBL" id="MU853787">
    <property type="protein sequence ID" value="KAK3941097.1"/>
    <property type="molecule type" value="Genomic_DNA"/>
</dbReference>
<proteinExistence type="predicted"/>
<comment type="caution">
    <text evidence="2">The sequence shown here is derived from an EMBL/GenBank/DDBJ whole genome shotgun (WGS) entry which is preliminary data.</text>
</comment>
<accession>A0AAN6NC89</accession>
<name>A0AAN6NC89_9PEZI</name>
<protein>
    <recommendedName>
        <fullName evidence="4">Secreted protein</fullName>
    </recommendedName>
</protein>
<evidence type="ECO:0000313" key="2">
    <source>
        <dbReference type="EMBL" id="KAK3941097.1"/>
    </source>
</evidence>
<reference evidence="3" key="1">
    <citation type="journal article" date="2023" name="Mol. Phylogenet. Evol.">
        <title>Genome-scale phylogeny and comparative genomics of the fungal order Sordariales.</title>
        <authorList>
            <person name="Hensen N."/>
            <person name="Bonometti L."/>
            <person name="Westerberg I."/>
            <person name="Brannstrom I.O."/>
            <person name="Guillou S."/>
            <person name="Cros-Aarteil S."/>
            <person name="Calhoun S."/>
            <person name="Haridas S."/>
            <person name="Kuo A."/>
            <person name="Mondo S."/>
            <person name="Pangilinan J."/>
            <person name="Riley R."/>
            <person name="LaButti K."/>
            <person name="Andreopoulos B."/>
            <person name="Lipzen A."/>
            <person name="Chen C."/>
            <person name="Yan M."/>
            <person name="Daum C."/>
            <person name="Ng V."/>
            <person name="Clum A."/>
            <person name="Steindorff A."/>
            <person name="Ohm R.A."/>
            <person name="Martin F."/>
            <person name="Silar P."/>
            <person name="Natvig D.O."/>
            <person name="Lalanne C."/>
            <person name="Gautier V."/>
            <person name="Ament-Velasquez S.L."/>
            <person name="Kruys A."/>
            <person name="Hutchinson M.I."/>
            <person name="Powell A.J."/>
            <person name="Barry K."/>
            <person name="Miller A.N."/>
            <person name="Grigoriev I.V."/>
            <person name="Debuchy R."/>
            <person name="Gladieux P."/>
            <person name="Hiltunen Thoren M."/>
            <person name="Johannesson H."/>
        </authorList>
    </citation>
    <scope>NUCLEOTIDE SEQUENCE [LARGE SCALE GENOMIC DNA]</scope>
    <source>
        <strain evidence="3">CBS 340.73</strain>
    </source>
</reference>
<organism evidence="2 3">
    <name type="scientific">Diplogelasinospora grovesii</name>
    <dbReference type="NCBI Taxonomy" id="303347"/>
    <lineage>
        <taxon>Eukaryota</taxon>
        <taxon>Fungi</taxon>
        <taxon>Dikarya</taxon>
        <taxon>Ascomycota</taxon>
        <taxon>Pezizomycotina</taxon>
        <taxon>Sordariomycetes</taxon>
        <taxon>Sordariomycetidae</taxon>
        <taxon>Sordariales</taxon>
        <taxon>Diplogelasinosporaceae</taxon>
        <taxon>Diplogelasinospora</taxon>
    </lineage>
</organism>
<evidence type="ECO:0000313" key="3">
    <source>
        <dbReference type="Proteomes" id="UP001303473"/>
    </source>
</evidence>
<sequence>MSLPVYACLLLLLLLLLLWAMLVWLDALGQSLEQIHRSVDKAYTNVSDYLAQSCIKRRIFEIVFLQIVFFSACFKRNIVVWDDF</sequence>
<dbReference type="AlphaFoldDB" id="A0AAN6NC89"/>
<dbReference type="Proteomes" id="UP001303473">
    <property type="component" value="Unassembled WGS sequence"/>
</dbReference>
<feature type="signal peptide" evidence="1">
    <location>
        <begin position="1"/>
        <end position="29"/>
    </location>
</feature>
<keyword evidence="1" id="KW-0732">Signal</keyword>